<dbReference type="SUPFAM" id="SSF51735">
    <property type="entry name" value="NAD(P)-binding Rossmann-fold domains"/>
    <property type="match status" value="1"/>
</dbReference>
<evidence type="ECO:0000256" key="2">
    <source>
        <dbReference type="ARBA" id="ARBA00023002"/>
    </source>
</evidence>
<dbReference type="InterPro" id="IPR036291">
    <property type="entry name" value="NAD(P)-bd_dom_sf"/>
</dbReference>
<dbReference type="Pfam" id="PF13561">
    <property type="entry name" value="adh_short_C2"/>
    <property type="match status" value="1"/>
</dbReference>
<organism evidence="3 4">
    <name type="scientific">Pseudomonas protegens</name>
    <dbReference type="NCBI Taxonomy" id="380021"/>
    <lineage>
        <taxon>Bacteria</taxon>
        <taxon>Pseudomonadati</taxon>
        <taxon>Pseudomonadota</taxon>
        <taxon>Gammaproteobacteria</taxon>
        <taxon>Pseudomonadales</taxon>
        <taxon>Pseudomonadaceae</taxon>
        <taxon>Pseudomonas</taxon>
    </lineage>
</organism>
<keyword evidence="2" id="KW-0560">Oxidoreductase</keyword>
<protein>
    <submittedName>
        <fullName evidence="3">SDR family oxidoreductase</fullName>
    </submittedName>
</protein>
<accession>A0A7G8YND3</accession>
<dbReference type="AlphaFoldDB" id="A0A7G8YND3"/>
<dbReference type="Gene3D" id="3.40.50.720">
    <property type="entry name" value="NAD(P)-binding Rossmann-like Domain"/>
    <property type="match status" value="1"/>
</dbReference>
<comment type="similarity">
    <text evidence="1">Belongs to the short-chain dehydrogenases/reductases (SDR) family.</text>
</comment>
<dbReference type="RefSeq" id="WP_103741555.1">
    <property type="nucleotide sequence ID" value="NZ_CP060201.1"/>
</dbReference>
<reference evidence="4" key="1">
    <citation type="journal article" date="2020" name="Microbiol. Resour. Announc.">
        <title>Complete genome sequences of four natural Pseudomonas isolates that catabolize a wide range of aromatic compounds relevant to lignin valorization.</title>
        <authorList>
            <person name="Hatmaker E.A."/>
            <person name="Presley G."/>
            <person name="Cannon O."/>
            <person name="Guss A.M."/>
            <person name="Elkins J.G."/>
        </authorList>
    </citation>
    <scope>NUCLEOTIDE SEQUENCE [LARGE SCALE GENOMIC DNA]</scope>
    <source>
        <strain evidence="4">H1F5C</strain>
    </source>
</reference>
<dbReference type="Proteomes" id="UP000515277">
    <property type="component" value="Chromosome"/>
</dbReference>
<dbReference type="PANTHER" id="PTHR43477">
    <property type="entry name" value="DIHYDROANTICAPSIN 7-DEHYDROGENASE"/>
    <property type="match status" value="1"/>
</dbReference>
<dbReference type="InterPro" id="IPR002347">
    <property type="entry name" value="SDR_fam"/>
</dbReference>
<dbReference type="EMBL" id="CP060201">
    <property type="protein sequence ID" value="QNH77181.1"/>
    <property type="molecule type" value="Genomic_DNA"/>
</dbReference>
<proteinExistence type="inferred from homology"/>
<evidence type="ECO:0000256" key="1">
    <source>
        <dbReference type="ARBA" id="ARBA00006484"/>
    </source>
</evidence>
<evidence type="ECO:0000313" key="3">
    <source>
        <dbReference type="EMBL" id="QNH77181.1"/>
    </source>
</evidence>
<evidence type="ECO:0000313" key="4">
    <source>
        <dbReference type="Proteomes" id="UP000515277"/>
    </source>
</evidence>
<gene>
    <name evidence="3" type="ORF">GGI48_28705</name>
</gene>
<dbReference type="GO" id="GO:0016491">
    <property type="term" value="F:oxidoreductase activity"/>
    <property type="evidence" value="ECO:0007669"/>
    <property type="project" value="UniProtKB-KW"/>
</dbReference>
<dbReference type="PANTHER" id="PTHR43477:SF1">
    <property type="entry name" value="DIHYDROANTICAPSIN 7-DEHYDROGENASE"/>
    <property type="match status" value="1"/>
</dbReference>
<sequence>MTFSNSSLSRQTVVVIGAGSGIGAAVARQAAARGARVVLAGRSLEALQRQQAQLPASVSARSLAVDITDAASVRDLFDAVGAFDHLVISAGPAISAKPLADTDLLDAQRAFEVKFWGVWRAVQAALPTLAPQGSISLTSGLLSRKMVPGQVLKTTLNAALEALGKHLAKELAPRRVNVISPGVTATEAYAGMSEEARQAMFARTAASLPVGRVGQPDDIAAAFILAMENGFISGSLIDVDGGGLL</sequence>
<name>A0A7G8YND3_9PSED</name>
<dbReference type="InterPro" id="IPR051122">
    <property type="entry name" value="SDR_DHRS6-like"/>
</dbReference>
<dbReference type="PRINTS" id="PR00081">
    <property type="entry name" value="GDHRDH"/>
</dbReference>